<protein>
    <submittedName>
        <fullName evidence="1">Uncharacterized protein</fullName>
    </submittedName>
</protein>
<sequence>MMERSLSDKLALLGTDCAKANDHNINGKGSRGDMPFRFFDLPRELHNNVYDRIKIKKGIRAVKPNGLIIVQRYPRTELLLVVPQLEALRSLRLEIRGDLDAFEEAIAHDGFDHRHFLTANILPKQQKSKGARRVTVNKAYCLESDLYSANEDVIGDSALASQLEDSDDNMILYYAKASKDSACGWHGLDLRTLRTGAFK</sequence>
<comment type="caution">
    <text evidence="1">The sequence shown here is derived from an EMBL/GenBank/DDBJ whole genome shotgun (WGS) entry which is preliminary data.</text>
</comment>
<gene>
    <name evidence="1" type="ORF">LTR36_004048</name>
</gene>
<accession>A0AAV9JIQ0</accession>
<keyword evidence="2" id="KW-1185">Reference proteome</keyword>
<dbReference type="AlphaFoldDB" id="A0AAV9JIQ0"/>
<proteinExistence type="predicted"/>
<evidence type="ECO:0000313" key="2">
    <source>
        <dbReference type="Proteomes" id="UP001324427"/>
    </source>
</evidence>
<reference evidence="1 2" key="1">
    <citation type="submission" date="2021-11" db="EMBL/GenBank/DDBJ databases">
        <title>Black yeast isolated from Biological Soil Crust.</title>
        <authorList>
            <person name="Kurbessoian T."/>
        </authorList>
    </citation>
    <scope>NUCLEOTIDE SEQUENCE [LARGE SCALE GENOMIC DNA]</scope>
    <source>
        <strain evidence="1 2">CCFEE 5522</strain>
    </source>
</reference>
<evidence type="ECO:0000313" key="1">
    <source>
        <dbReference type="EMBL" id="KAK4544799.1"/>
    </source>
</evidence>
<name>A0AAV9JIQ0_9PEZI</name>
<dbReference type="Proteomes" id="UP001324427">
    <property type="component" value="Unassembled WGS sequence"/>
</dbReference>
<dbReference type="EMBL" id="JAVFHQ010000023">
    <property type="protein sequence ID" value="KAK4544799.1"/>
    <property type="molecule type" value="Genomic_DNA"/>
</dbReference>
<organism evidence="1 2">
    <name type="scientific">Oleoguttula mirabilis</name>
    <dbReference type="NCBI Taxonomy" id="1507867"/>
    <lineage>
        <taxon>Eukaryota</taxon>
        <taxon>Fungi</taxon>
        <taxon>Dikarya</taxon>
        <taxon>Ascomycota</taxon>
        <taxon>Pezizomycotina</taxon>
        <taxon>Dothideomycetes</taxon>
        <taxon>Dothideomycetidae</taxon>
        <taxon>Mycosphaerellales</taxon>
        <taxon>Teratosphaeriaceae</taxon>
        <taxon>Oleoguttula</taxon>
    </lineage>
</organism>